<keyword evidence="2" id="KW-1185">Reference proteome</keyword>
<comment type="caution">
    <text evidence="1">The sequence shown here is derived from an EMBL/GenBank/DDBJ whole genome shotgun (WGS) entry which is preliminary data.</text>
</comment>
<dbReference type="Proteomes" id="UP000557566">
    <property type="component" value="Unassembled WGS sequence"/>
</dbReference>
<accession>A0A8H4PYE5</accession>
<dbReference type="AlphaFoldDB" id="A0A8H4PYE5"/>
<name>A0A8H4PYE5_9HYPO</name>
<sequence>MGWEFATCFESFPSCNSRESERGSSPTLLSLFASFEHDWRRTSSTWQLSRKTSRGEEVVLHPIAQLASKGLLCVALSLGTQVAQMDVSASRAAAARKHKRGRREGGSQED</sequence>
<reference evidence="1 2" key="1">
    <citation type="journal article" date="2020" name="Genome Biol. Evol.">
        <title>A new high-quality draft genome assembly of the Chinese cordyceps Ophiocordyceps sinensis.</title>
        <authorList>
            <person name="Shu R."/>
            <person name="Zhang J."/>
            <person name="Meng Q."/>
            <person name="Zhang H."/>
            <person name="Zhou G."/>
            <person name="Li M."/>
            <person name="Wu P."/>
            <person name="Zhao Y."/>
            <person name="Chen C."/>
            <person name="Qin Q."/>
        </authorList>
    </citation>
    <scope>NUCLEOTIDE SEQUENCE [LARGE SCALE GENOMIC DNA]</scope>
    <source>
        <strain evidence="1 2">IOZ07</strain>
    </source>
</reference>
<evidence type="ECO:0000313" key="1">
    <source>
        <dbReference type="EMBL" id="KAF4512692.1"/>
    </source>
</evidence>
<proteinExistence type="predicted"/>
<dbReference type="EMBL" id="JAAVMX010000001">
    <property type="protein sequence ID" value="KAF4512692.1"/>
    <property type="molecule type" value="Genomic_DNA"/>
</dbReference>
<organism evidence="1 2">
    <name type="scientific">Ophiocordyceps sinensis</name>
    <dbReference type="NCBI Taxonomy" id="72228"/>
    <lineage>
        <taxon>Eukaryota</taxon>
        <taxon>Fungi</taxon>
        <taxon>Dikarya</taxon>
        <taxon>Ascomycota</taxon>
        <taxon>Pezizomycotina</taxon>
        <taxon>Sordariomycetes</taxon>
        <taxon>Hypocreomycetidae</taxon>
        <taxon>Hypocreales</taxon>
        <taxon>Ophiocordycipitaceae</taxon>
        <taxon>Ophiocordyceps</taxon>
    </lineage>
</organism>
<protein>
    <submittedName>
        <fullName evidence="1">Uncharacterized protein</fullName>
    </submittedName>
</protein>
<evidence type="ECO:0000313" key="2">
    <source>
        <dbReference type="Proteomes" id="UP000557566"/>
    </source>
</evidence>
<gene>
    <name evidence="1" type="ORF">G6O67_000041</name>
</gene>